<dbReference type="EC" id="5.6.2.4" evidence="15"/>
<evidence type="ECO:0000313" key="20">
    <source>
        <dbReference type="Proteomes" id="UP000604481"/>
    </source>
</evidence>
<proteinExistence type="inferred from homology"/>
<keyword evidence="2 15" id="KW-0479">Metal-binding</keyword>
<evidence type="ECO:0000256" key="7">
    <source>
        <dbReference type="ARBA" id="ARBA00022839"/>
    </source>
</evidence>
<keyword evidence="12 15" id="KW-0413">Isomerase</keyword>
<keyword evidence="5 15" id="KW-0378">Hydrolase</keyword>
<dbReference type="GO" id="GO:0000724">
    <property type="term" value="P:double-strand break repair via homologous recombination"/>
    <property type="evidence" value="ECO:0007669"/>
    <property type="project" value="UniProtKB-UniRule"/>
</dbReference>
<evidence type="ECO:0000256" key="3">
    <source>
        <dbReference type="ARBA" id="ARBA00022741"/>
    </source>
</evidence>
<comment type="domain">
    <text evidence="15">The N-terminal DNA-binding domain is a ssDNA-dependent ATPase and has ATP-dependent 3'-5' helicase function. This domain interacts with RecC.</text>
</comment>
<evidence type="ECO:0000259" key="17">
    <source>
        <dbReference type="PROSITE" id="PS51198"/>
    </source>
</evidence>
<organism evidence="19 20">
    <name type="scientific">Chitinilyticum piscinae</name>
    <dbReference type="NCBI Taxonomy" id="2866724"/>
    <lineage>
        <taxon>Bacteria</taxon>
        <taxon>Pseudomonadati</taxon>
        <taxon>Pseudomonadota</taxon>
        <taxon>Betaproteobacteria</taxon>
        <taxon>Neisseriales</taxon>
        <taxon>Chitinibacteraceae</taxon>
        <taxon>Chitinilyticum</taxon>
    </lineage>
</organism>
<evidence type="ECO:0000256" key="14">
    <source>
        <dbReference type="ARBA" id="ARBA00048988"/>
    </source>
</evidence>
<dbReference type="Gene3D" id="1.10.3170.10">
    <property type="entry name" value="Recbcd, chain B, domain 2"/>
    <property type="match status" value="1"/>
</dbReference>
<dbReference type="AlphaFoldDB" id="A0A8J7FZS7"/>
<dbReference type="InterPro" id="IPR011604">
    <property type="entry name" value="PDDEXK-like_dom_sf"/>
</dbReference>
<dbReference type="GO" id="GO:0000287">
    <property type="term" value="F:magnesium ion binding"/>
    <property type="evidence" value="ECO:0007669"/>
    <property type="project" value="UniProtKB-UniRule"/>
</dbReference>
<comment type="cofactor">
    <cofactor evidence="15">
        <name>Mg(2+)</name>
        <dbReference type="ChEBI" id="CHEBI:18420"/>
    </cofactor>
    <text evidence="15">Binds 1 Mg(2+) ion per subunit.</text>
</comment>
<dbReference type="InterPro" id="IPR000212">
    <property type="entry name" value="DNA_helicase_UvrD/REP"/>
</dbReference>
<dbReference type="PANTHER" id="PTHR11070">
    <property type="entry name" value="UVRD / RECB / PCRA DNA HELICASE FAMILY MEMBER"/>
    <property type="match status" value="1"/>
</dbReference>
<dbReference type="Gene3D" id="3.40.50.300">
    <property type="entry name" value="P-loop containing nucleotide triphosphate hydrolases"/>
    <property type="match status" value="2"/>
</dbReference>
<dbReference type="PROSITE" id="PS51198">
    <property type="entry name" value="UVRD_HELICASE_ATP_BIND"/>
    <property type="match status" value="1"/>
</dbReference>
<dbReference type="InterPro" id="IPR038726">
    <property type="entry name" value="PDDEXK_AddAB-type"/>
</dbReference>
<dbReference type="CDD" id="cd22352">
    <property type="entry name" value="RecB_C-like"/>
    <property type="match status" value="1"/>
</dbReference>
<evidence type="ECO:0000256" key="4">
    <source>
        <dbReference type="ARBA" id="ARBA00022763"/>
    </source>
</evidence>
<comment type="catalytic activity">
    <reaction evidence="13 15">
        <text>Couples ATP hydrolysis with the unwinding of duplex DNA by translocating in the 3'-5' direction.</text>
        <dbReference type="EC" id="5.6.2.4"/>
    </reaction>
</comment>
<dbReference type="GO" id="GO:0008854">
    <property type="term" value="F:exodeoxyribonuclease V activity"/>
    <property type="evidence" value="ECO:0007669"/>
    <property type="project" value="UniProtKB-EC"/>
</dbReference>
<evidence type="ECO:0000256" key="15">
    <source>
        <dbReference type="HAMAP-Rule" id="MF_01485"/>
    </source>
</evidence>
<feature type="binding site" evidence="15">
    <location>
        <position position="1017"/>
    </location>
    <ligand>
        <name>Mg(2+)</name>
        <dbReference type="ChEBI" id="CHEBI:18420"/>
    </ligand>
</feature>
<sequence>MTPRPLDLLSFPLSGMNLIEASAGTGKTYTIAALYVRLVLGHGGEARLPPEVLVVTFTDAATKELAERIRARLRDAAAAFRTGHADERDVFLCSLLNTFPAEQYPDCVSRLELAADWMDEAAVSTIHSWCYRMLREHAFAANSLLELELDQDESELQATAVRDFWRQFFYPLPAGLLLTLLGEKIGTPDDFLKKLGDLLRTPPQTVWQADGSTLAPDAPPLAALQDWQGHLPALEGTARAAWLQHWQDDAAGIVHALTSAIEGKRLNGASYKLANLDADLAALAQWAAGTLALPDKLVQKYSASGFKLNKDKAAPEHKAFAVLDALAAHLQAKPAIPLPQLYAHAADWVRTHIARAKAQRARLGFDDLLLKLYDALHADGGDELAQLIRQQFPVAFIDEFQDTDPIQYAIFRRVYGINTAEPSRAGEGQGVPAANAGIDQLGHSGMSEDTTQPFGCTAGSTFVMIGDPKQAIYAFRGGDIHTYLRARREAGGAPWMLGTNYRSSAAMIAAVNALFAFGEQQDAGAFACGKDDANALPFSPVGHTGRAGELLLDGAPLPAMQCWVGDAVLDNQDDYRQAMSAACANEIARLLTLAAEGRMTLKGRALAAGDIAVLVRSRKEAQVVREKLAALRIGSVFLSDRDSVFASDEAWQLQIWLQAACTPQDERLVRAALATPLLRRGDAEIVRIQSDELAWEEDLERFRLYHQLWQAQGVLPMLTRLIADFALPARLLPLSGGERMLTNVLHLAELLQTAAETLDGEHALLRWLQEHCADADEQGAGNDAHILRLESDAELVQVITIHKSKGLEYPLVFLPCMGGFSEGGKGAARYHHDGQTIVDIQPSDFAKAQRKAAEEQEALRILYVALTRAREACWLGLTPYLHRKAAGLPSSAIGYLLGGKLDSETAVREAIAALGSPDWHCVPLPAPAAPLAAGNTSASPGSVRRFSGRIERDWWIASYSALTSERTQMPQVFNPTDIPRHAVIDELLTESPAAASTQIPSLLREFPRGAAPGTFLHELLEWAANEGFAELADNSDRTRLQVQQFCQRRAMADWGEKLGDWLLGFITHPIALPDAPPLRLAECRELRPEMEFWLPAGYCPTAKLDKSVTTHTLAGIQRPALEPGLLKGMLKGFMDLVLCHAGRYYVLDYKSNHLGDSLADYAPAALQHAIAEHRYELQYTLYLLALHRLLQVRIADYDYDTHIGGAIYLFLRGLNPDDASAGHGVHADKPPRALIEELDGLFASEVSHA</sequence>
<feature type="domain" description="UvrD-like helicase ATP-binding" evidence="17">
    <location>
        <begin position="1"/>
        <end position="504"/>
    </location>
</feature>
<keyword evidence="20" id="KW-1185">Reference proteome</keyword>
<dbReference type="SUPFAM" id="SSF52540">
    <property type="entry name" value="P-loop containing nucleoside triphosphate hydrolases"/>
    <property type="match status" value="1"/>
</dbReference>
<dbReference type="GO" id="GO:0003677">
    <property type="term" value="F:DNA binding"/>
    <property type="evidence" value="ECO:0007669"/>
    <property type="project" value="UniProtKB-UniRule"/>
</dbReference>
<keyword evidence="7 15" id="KW-0269">Exonuclease</keyword>
<evidence type="ECO:0000256" key="10">
    <source>
        <dbReference type="ARBA" id="ARBA00023125"/>
    </source>
</evidence>
<dbReference type="GO" id="GO:0005829">
    <property type="term" value="C:cytosol"/>
    <property type="evidence" value="ECO:0007669"/>
    <property type="project" value="TreeGrafter"/>
</dbReference>
<evidence type="ECO:0000256" key="11">
    <source>
        <dbReference type="ARBA" id="ARBA00023204"/>
    </source>
</evidence>
<dbReference type="InterPro" id="IPR014016">
    <property type="entry name" value="UvrD-like_ATP-bd"/>
</dbReference>
<name>A0A8J7FZS7_9NEIS</name>
<comment type="function">
    <text evidence="15">A helicase/nuclease that prepares dsDNA breaks (DSB) for recombinational DNA repair. Binds to DSBs and unwinds DNA via a highly rapid and processive ATP-dependent bidirectional helicase activity. Unwinds dsDNA until it encounters a Chi (crossover hotspot instigator) sequence from the 3' direction. Cuts ssDNA a few nucleotides 3' to the Chi site. The properties and activities of the enzyme are changed at Chi. The Chi-altered holoenzyme produces a long 3'-ssDNA overhang and facilitates RecA-binding to the ssDNA for homologous DNA recombination and repair. Holoenzyme degrades any linearized DNA that is unable to undergo homologous recombination. In the holoenzyme this subunit contributes ATPase, 3'-5' helicase, exonuclease activity and loads RecA onto ssDNA.</text>
</comment>
<evidence type="ECO:0000256" key="16">
    <source>
        <dbReference type="PROSITE-ProRule" id="PRU00560"/>
    </source>
</evidence>
<dbReference type="Gene3D" id="1.10.486.10">
    <property type="entry name" value="PCRA, domain 4"/>
    <property type="match status" value="1"/>
</dbReference>
<evidence type="ECO:0000256" key="1">
    <source>
        <dbReference type="ARBA" id="ARBA00022722"/>
    </source>
</evidence>
<feature type="binding site" evidence="16">
    <location>
        <begin position="21"/>
        <end position="28"/>
    </location>
    <ligand>
        <name>ATP</name>
        <dbReference type="ChEBI" id="CHEBI:30616"/>
    </ligand>
</feature>
<keyword evidence="4 15" id="KW-0227">DNA damage</keyword>
<evidence type="ECO:0000256" key="5">
    <source>
        <dbReference type="ARBA" id="ARBA00022801"/>
    </source>
</evidence>
<comment type="subunit">
    <text evidence="15">Heterotrimer of RecB, RecC and RecD. All subunits contribute to DNA-binding. Interacts with RecA.</text>
</comment>
<dbReference type="GO" id="GO:0005524">
    <property type="term" value="F:ATP binding"/>
    <property type="evidence" value="ECO:0007669"/>
    <property type="project" value="UniProtKB-UniRule"/>
</dbReference>
<dbReference type="InterPro" id="IPR004586">
    <property type="entry name" value="RecB"/>
</dbReference>
<feature type="region of interest" description="Nuclease activity, interacts with RecD and RecA" evidence="15">
    <location>
        <begin position="953"/>
        <end position="1249"/>
    </location>
</feature>
<comment type="domain">
    <text evidence="15">The C-terminal domain has nuclease activity and interacts with RecD. It interacts with RecA, facilitating its loading onto ssDNA.</text>
</comment>
<feature type="region of interest" description="DNA-binding and helicase activity, interacts with RecC" evidence="15">
    <location>
        <begin position="1"/>
        <end position="906"/>
    </location>
</feature>
<dbReference type="SUPFAM" id="SSF52980">
    <property type="entry name" value="Restriction endonuclease-like"/>
    <property type="match status" value="1"/>
</dbReference>
<evidence type="ECO:0000256" key="8">
    <source>
        <dbReference type="ARBA" id="ARBA00022840"/>
    </source>
</evidence>
<keyword evidence="11 15" id="KW-0234">DNA repair</keyword>
<evidence type="ECO:0000256" key="6">
    <source>
        <dbReference type="ARBA" id="ARBA00022806"/>
    </source>
</evidence>
<keyword evidence="6 15" id="KW-0347">Helicase</keyword>
<dbReference type="EC" id="3.1.11.5" evidence="15"/>
<feature type="binding site" evidence="15">
    <location>
        <position position="1135"/>
    </location>
    <ligand>
        <name>Mg(2+)</name>
        <dbReference type="ChEBI" id="CHEBI:18420"/>
    </ligand>
</feature>
<keyword evidence="8 15" id="KW-0067">ATP-binding</keyword>
<comment type="catalytic activity">
    <reaction evidence="15">
        <text>Exonucleolytic cleavage (in the presence of ATP) in either 5'- to 3'- or 3'- to 5'-direction to yield 5'-phosphooligonucleotides.</text>
        <dbReference type="EC" id="3.1.11.5"/>
    </reaction>
</comment>
<dbReference type="PANTHER" id="PTHR11070:SF23">
    <property type="entry name" value="RECBCD ENZYME SUBUNIT RECB"/>
    <property type="match status" value="1"/>
</dbReference>
<dbReference type="EMBL" id="JADFUA010000002">
    <property type="protein sequence ID" value="MBE9608723.1"/>
    <property type="molecule type" value="Genomic_DNA"/>
</dbReference>
<feature type="domain" description="UvrD-like helicase C-terminal" evidence="18">
    <location>
        <begin position="541"/>
        <end position="806"/>
    </location>
</feature>
<comment type="caution">
    <text evidence="19">The sequence shown here is derived from an EMBL/GenBank/DDBJ whole genome shotgun (WGS) entry which is preliminary data.</text>
</comment>
<dbReference type="PROSITE" id="PS51217">
    <property type="entry name" value="UVRD_HELICASE_CTER"/>
    <property type="match status" value="1"/>
</dbReference>
<reference evidence="19 20" key="1">
    <citation type="submission" date="2020-10" db="EMBL/GenBank/DDBJ databases">
        <title>The genome sequence of Chitinilyticum litopenaei 4Y14.</title>
        <authorList>
            <person name="Liu Y."/>
        </authorList>
    </citation>
    <scope>NUCLEOTIDE SEQUENCE [LARGE SCALE GENOMIC DNA]</scope>
    <source>
        <strain evidence="19 20">4Y14</strain>
    </source>
</reference>
<evidence type="ECO:0000256" key="12">
    <source>
        <dbReference type="ARBA" id="ARBA00023235"/>
    </source>
</evidence>
<keyword evidence="3 15" id="KW-0547">Nucleotide-binding</keyword>
<dbReference type="InterPro" id="IPR014017">
    <property type="entry name" value="DNA_helicase_UvrD-like_C"/>
</dbReference>
<dbReference type="GO" id="GO:0009338">
    <property type="term" value="C:exodeoxyribonuclease V complex"/>
    <property type="evidence" value="ECO:0007669"/>
    <property type="project" value="TreeGrafter"/>
</dbReference>
<dbReference type="Pfam" id="PF00580">
    <property type="entry name" value="UvrD-helicase"/>
    <property type="match status" value="2"/>
</dbReference>
<comment type="miscellaneous">
    <text evidence="15">In the RecBCD complex, RecB has a slow 3'-5' helicase, an exonuclease activity and loads RecA onto ssDNA, RecD has a fast 5'-3' helicase activity, while RecC stimulates the ATPase and processivity of the RecB helicase and contributes to recognition of the Chi site.</text>
</comment>
<dbReference type="HAMAP" id="MF_01485">
    <property type="entry name" value="RecB"/>
    <property type="match status" value="1"/>
</dbReference>
<dbReference type="InterPro" id="IPR011335">
    <property type="entry name" value="Restrct_endonuc-II-like"/>
</dbReference>
<dbReference type="Proteomes" id="UP000604481">
    <property type="component" value="Unassembled WGS sequence"/>
</dbReference>
<keyword evidence="1 15" id="KW-0540">Nuclease</keyword>
<dbReference type="Pfam" id="PF12705">
    <property type="entry name" value="PDDEXK_1"/>
    <property type="match status" value="1"/>
</dbReference>
<dbReference type="Pfam" id="PF13361">
    <property type="entry name" value="UvrD_C"/>
    <property type="match status" value="1"/>
</dbReference>
<evidence type="ECO:0000256" key="2">
    <source>
        <dbReference type="ARBA" id="ARBA00022723"/>
    </source>
</evidence>
<evidence type="ECO:0000256" key="13">
    <source>
        <dbReference type="ARBA" id="ARBA00034617"/>
    </source>
</evidence>
<keyword evidence="9 15" id="KW-0460">Magnesium</keyword>
<protein>
    <recommendedName>
        <fullName evidence="15">RecBCD enzyme subunit RecB</fullName>
        <ecNumber evidence="15">3.1.11.5</ecNumber>
        <ecNumber evidence="15">5.6.2.4</ecNumber>
    </recommendedName>
    <alternativeName>
        <fullName evidence="15">DNA 3'-5' helicase subunit RecB</fullName>
    </alternativeName>
    <alternativeName>
        <fullName evidence="15">Exonuclease V subunit RecB</fullName>
        <shortName evidence="15">ExoV subunit RecB</shortName>
    </alternativeName>
    <alternativeName>
        <fullName evidence="15">Helicase/nuclease RecBCD subunit RecB</fullName>
    </alternativeName>
</protein>
<comment type="similarity">
    <text evidence="15">Belongs to the helicase family. UvrD subfamily.</text>
</comment>
<dbReference type="Gene3D" id="3.90.320.10">
    <property type="match status" value="1"/>
</dbReference>
<evidence type="ECO:0000313" key="19">
    <source>
        <dbReference type="EMBL" id="MBE9608723.1"/>
    </source>
</evidence>
<evidence type="ECO:0000259" key="18">
    <source>
        <dbReference type="PROSITE" id="PS51217"/>
    </source>
</evidence>
<evidence type="ECO:0000256" key="9">
    <source>
        <dbReference type="ARBA" id="ARBA00022842"/>
    </source>
</evidence>
<dbReference type="InterPro" id="IPR027417">
    <property type="entry name" value="P-loop_NTPase"/>
</dbReference>
<accession>A0A8J7FZS7</accession>
<dbReference type="GO" id="GO:0043138">
    <property type="term" value="F:3'-5' DNA helicase activity"/>
    <property type="evidence" value="ECO:0007669"/>
    <property type="project" value="UniProtKB-UniRule"/>
</dbReference>
<feature type="binding site" evidence="15">
    <location>
        <position position="1148"/>
    </location>
    <ligand>
        <name>Mg(2+)</name>
        <dbReference type="ChEBI" id="CHEBI:18420"/>
    </ligand>
</feature>
<gene>
    <name evidence="15" type="primary">recB</name>
    <name evidence="19" type="ORF">INR99_05105</name>
</gene>
<comment type="catalytic activity">
    <reaction evidence="14 15">
        <text>ATP + H2O = ADP + phosphate + H(+)</text>
        <dbReference type="Rhea" id="RHEA:13065"/>
        <dbReference type="ChEBI" id="CHEBI:15377"/>
        <dbReference type="ChEBI" id="CHEBI:15378"/>
        <dbReference type="ChEBI" id="CHEBI:30616"/>
        <dbReference type="ChEBI" id="CHEBI:43474"/>
        <dbReference type="ChEBI" id="CHEBI:456216"/>
        <dbReference type="EC" id="5.6.2.4"/>
    </reaction>
</comment>
<keyword evidence="10 15" id="KW-0238">DNA-binding</keyword>
<feature type="active site" description="For nuclease activity" evidence="15">
    <location>
        <position position="1148"/>
    </location>
</feature>